<evidence type="ECO:0000256" key="1">
    <source>
        <dbReference type="SAM" id="Phobius"/>
    </source>
</evidence>
<evidence type="ECO:0000313" key="3">
    <source>
        <dbReference type="EMBL" id="EAL3736087.1"/>
    </source>
</evidence>
<feature type="transmembrane region" description="Helical" evidence="1">
    <location>
        <begin position="45"/>
        <end position="66"/>
    </location>
</feature>
<evidence type="ECO:0000313" key="6">
    <source>
        <dbReference type="Proteomes" id="UP000335162"/>
    </source>
</evidence>
<reference evidence="2 7" key="3">
    <citation type="submission" date="2019-04" db="EMBL/GenBank/DDBJ databases">
        <authorList>
            <consortium name="PulseNet: The National Subtyping Network for Foodborne Disease Surveillance"/>
            <person name="Tarr C.L."/>
            <person name="Trees E."/>
            <person name="Katz L.S."/>
            <person name="Carleton-Romer H.A."/>
            <person name="Stroika S."/>
            <person name="Kucerova Z."/>
            <person name="Roache K.F."/>
            <person name="Sabol A.L."/>
            <person name="Besser J."/>
            <person name="Gerner-Smidt P."/>
        </authorList>
    </citation>
    <scope>NUCLEOTIDE SEQUENCE [LARGE SCALE GENOMIC DNA]</scope>
    <source>
        <strain evidence="2 7">PNUSAC009041</strain>
    </source>
</reference>
<evidence type="ECO:0000313" key="4">
    <source>
        <dbReference type="EMBL" id="ELD5187473.1"/>
    </source>
</evidence>
<dbReference type="RefSeq" id="WP_002794998.1">
    <property type="nucleotide sequence ID" value="NZ_AP028413.1"/>
</dbReference>
<accession>A0A1J6QPD7</accession>
<dbReference type="EMBL" id="AACNRY010000026">
    <property type="protein sequence ID" value="EAL3736087.1"/>
    <property type="molecule type" value="Genomic_DNA"/>
</dbReference>
<proteinExistence type="predicted"/>
<dbReference type="Proteomes" id="UP000865592">
    <property type="component" value="Unassembled WGS sequence"/>
</dbReference>
<dbReference type="Proteomes" id="UP000349590">
    <property type="component" value="Unassembled WGS sequence"/>
</dbReference>
<name>A0A1J6QPD7_CAMJU</name>
<protein>
    <submittedName>
        <fullName evidence="4">Uncharacterized protein</fullName>
    </submittedName>
</protein>
<evidence type="ECO:0000313" key="5">
    <source>
        <dbReference type="EMBL" id="OEY03213.1"/>
    </source>
</evidence>
<dbReference type="EMBL" id="AACCII010000003">
    <property type="protein sequence ID" value="EAJ9718509.1"/>
    <property type="molecule type" value="Genomic_DNA"/>
</dbReference>
<dbReference type="AlphaFoldDB" id="A0A1J6QPD7"/>
<keyword evidence="1" id="KW-0472">Membrane</keyword>
<dbReference type="EMBL" id="MKBD01000007">
    <property type="protein sequence ID" value="OEY03213.1"/>
    <property type="molecule type" value="Genomic_DNA"/>
</dbReference>
<gene>
    <name evidence="5" type="ORF">A0K99_03840</name>
    <name evidence="3" type="ORF">BFD99_08920</name>
    <name evidence="2" type="ORF">E8P16_03475</name>
    <name evidence="4" type="ORF">QQI97_001682</name>
</gene>
<organism evidence="4 9">
    <name type="scientific">Campylobacter jejuni</name>
    <dbReference type="NCBI Taxonomy" id="197"/>
    <lineage>
        <taxon>Bacteria</taxon>
        <taxon>Pseudomonadati</taxon>
        <taxon>Campylobacterota</taxon>
        <taxon>Epsilonproteobacteria</taxon>
        <taxon>Campylobacterales</taxon>
        <taxon>Campylobacteraceae</taxon>
        <taxon>Campylobacter</taxon>
    </lineage>
</organism>
<evidence type="ECO:0000313" key="7">
    <source>
        <dbReference type="Proteomes" id="UP000349590"/>
    </source>
</evidence>
<reference evidence="3 6" key="2">
    <citation type="submission" date="2018-05" db="EMBL/GenBank/DDBJ databases">
        <authorList>
            <consortium name="NARMS: The National Antimicrobial Resistance Monitoring System"/>
        </authorList>
    </citation>
    <scope>NUCLEOTIDE SEQUENCE [LARGE SCALE GENOMIC DNA]</scope>
    <source>
        <strain evidence="3 6">FSIS1607212</strain>
    </source>
</reference>
<keyword evidence="1" id="KW-0812">Transmembrane</keyword>
<comment type="caution">
    <text evidence="4">The sequence shown here is derived from an EMBL/GenBank/DDBJ whole genome shotgun (WGS) entry which is preliminary data.</text>
</comment>
<evidence type="ECO:0000313" key="9">
    <source>
        <dbReference type="Proteomes" id="UP001183411"/>
    </source>
</evidence>
<dbReference type="Proteomes" id="UP001183411">
    <property type="component" value="Unassembled WGS sequence"/>
</dbReference>
<sequence length="68" mass="7578">MKNFFKKIVIFAKIPTKAILRFMESIGIGLFVNSLYGLQTGDGRAFIILIESLLILTVVALSSIFLKD</sequence>
<evidence type="ECO:0000313" key="8">
    <source>
        <dbReference type="Proteomes" id="UP000865592"/>
    </source>
</evidence>
<dbReference type="Proteomes" id="UP000335162">
    <property type="component" value="Unassembled WGS sequence"/>
</dbReference>
<dbReference type="EMBL" id="ABMIIH010000012">
    <property type="protein sequence ID" value="ELD5187473.1"/>
    <property type="molecule type" value="Genomic_DNA"/>
</dbReference>
<keyword evidence="1" id="KW-1133">Transmembrane helix</keyword>
<reference evidence="5 8" key="1">
    <citation type="submission" date="2016-09" db="EMBL/GenBank/DDBJ databases">
        <title>Campylobacter genomics.</title>
        <authorList>
            <person name="Weis A.M."/>
            <person name="Weimer B.C."/>
            <person name="Gilpin B."/>
            <person name="Huang B.C."/>
            <person name="Kong N."/>
        </authorList>
    </citation>
    <scope>NUCLEOTIDE SEQUENCE [LARGE SCALE GENOMIC DNA]</scope>
    <source>
        <strain evidence="5 8">BCW_4735</strain>
    </source>
</reference>
<feature type="transmembrane region" description="Helical" evidence="1">
    <location>
        <begin position="20"/>
        <end position="39"/>
    </location>
</feature>
<evidence type="ECO:0000313" key="2">
    <source>
        <dbReference type="EMBL" id="EAJ9718509.1"/>
    </source>
</evidence>
<reference evidence="4" key="4">
    <citation type="submission" date="2023-06" db="EMBL/GenBank/DDBJ databases">
        <authorList>
            <consortium name="PulseNet: The National Subtyping Network for Foodborne Disease Surveillance"/>
        </authorList>
    </citation>
    <scope>NUCLEOTIDE SEQUENCE</scope>
    <source>
        <strain evidence="4">PNUSAC035917</strain>
    </source>
</reference>